<evidence type="ECO:0000313" key="1">
    <source>
        <dbReference type="EMBL" id="JAT44933.1"/>
    </source>
</evidence>
<gene>
    <name evidence="1" type="primary">lolA_4</name>
    <name evidence="1" type="ORF">g.76859</name>
</gene>
<organism evidence="1">
    <name type="scientific">Anthurium amnicola</name>
    <dbReference type="NCBI Taxonomy" id="1678845"/>
    <lineage>
        <taxon>Eukaryota</taxon>
        <taxon>Viridiplantae</taxon>
        <taxon>Streptophyta</taxon>
        <taxon>Embryophyta</taxon>
        <taxon>Tracheophyta</taxon>
        <taxon>Spermatophyta</taxon>
        <taxon>Magnoliopsida</taxon>
        <taxon>Liliopsida</taxon>
        <taxon>Araceae</taxon>
        <taxon>Pothoideae</taxon>
        <taxon>Potheae</taxon>
        <taxon>Anthurium</taxon>
    </lineage>
</organism>
<keyword evidence="1" id="KW-0449">Lipoprotein</keyword>
<sequence length="113" mass="12822">MNLLHGPGLRSMPWAEEHVALPQMAPILYIIPVNNKNMTPLKESNDRLHAISFHQFASGCIILVVASNVILSNDAILAIGWKLYLIWNARQTLFNVQFQFGFGLRICRCFSRV</sequence>
<dbReference type="EMBL" id="GDJX01023003">
    <property type="protein sequence ID" value="JAT44933.1"/>
    <property type="molecule type" value="Transcribed_RNA"/>
</dbReference>
<name>A0A1D1XRB5_9ARAE</name>
<proteinExistence type="predicted"/>
<reference evidence="1" key="1">
    <citation type="submission" date="2015-07" db="EMBL/GenBank/DDBJ databases">
        <title>Transcriptome Assembly of Anthurium amnicola.</title>
        <authorList>
            <person name="Suzuki J."/>
        </authorList>
    </citation>
    <scope>NUCLEOTIDE SEQUENCE</scope>
</reference>
<accession>A0A1D1XRB5</accession>
<protein>
    <submittedName>
        <fullName evidence="1">Outer-membrane lipoprotein carrier protein</fullName>
    </submittedName>
</protein>
<dbReference type="AlphaFoldDB" id="A0A1D1XRB5"/>